<gene>
    <name evidence="1" type="primary">Erv31_2</name>
    <name evidence="1" type="ORF">FORRUF_R14971</name>
</gene>
<keyword evidence="2" id="KW-1185">Reference proteome</keyword>
<comment type="caution">
    <text evidence="1">The sequence shown here is derived from an EMBL/GenBank/DDBJ whole genome shotgun (WGS) entry which is preliminary data.</text>
</comment>
<evidence type="ECO:0000313" key="2">
    <source>
        <dbReference type="Proteomes" id="UP000520463"/>
    </source>
</evidence>
<name>A0A7L0NXQ2_9PASS</name>
<feature type="non-terminal residue" evidence="1">
    <location>
        <position position="89"/>
    </location>
</feature>
<protein>
    <submittedName>
        <fullName evidence="1">ENR1 protein</fullName>
    </submittedName>
</protein>
<dbReference type="Proteomes" id="UP000520463">
    <property type="component" value="Unassembled WGS sequence"/>
</dbReference>
<organism evidence="1 2">
    <name type="scientific">Formicarius rufipectus</name>
    <dbReference type="NCBI Taxonomy" id="1118560"/>
    <lineage>
        <taxon>Eukaryota</taxon>
        <taxon>Metazoa</taxon>
        <taxon>Chordata</taxon>
        <taxon>Craniata</taxon>
        <taxon>Vertebrata</taxon>
        <taxon>Euteleostomi</taxon>
        <taxon>Archelosauria</taxon>
        <taxon>Archosauria</taxon>
        <taxon>Dinosauria</taxon>
        <taxon>Saurischia</taxon>
        <taxon>Theropoda</taxon>
        <taxon>Coelurosauria</taxon>
        <taxon>Aves</taxon>
        <taxon>Neognathae</taxon>
        <taxon>Neoaves</taxon>
        <taxon>Telluraves</taxon>
        <taxon>Australaves</taxon>
        <taxon>Passeriformes</taxon>
        <taxon>Formicariidae</taxon>
        <taxon>Formicarius</taxon>
    </lineage>
</organism>
<proteinExistence type="predicted"/>
<reference evidence="1 2" key="1">
    <citation type="submission" date="2019-09" db="EMBL/GenBank/DDBJ databases">
        <title>Bird 10,000 Genomes (B10K) Project - Family phase.</title>
        <authorList>
            <person name="Zhang G."/>
        </authorList>
    </citation>
    <scope>NUCLEOTIDE SEQUENCE [LARGE SCALE GENOMIC DNA]</scope>
    <source>
        <strain evidence="1">B10K-DU-001-43</strain>
        <tissue evidence="1">Muscle</tissue>
    </source>
</reference>
<dbReference type="AlphaFoldDB" id="A0A7L0NXQ2"/>
<dbReference type="EMBL" id="VXAU01006063">
    <property type="protein sequence ID" value="NXK98406.1"/>
    <property type="molecule type" value="Genomic_DNA"/>
</dbReference>
<accession>A0A7L0NXQ2</accession>
<sequence length="89" mass="10206">KLGENCQFPRYGASLYIDLMECASQALTVSNCWICSGPLMTEEWPWKGTDLTPWEILRWNHSQGVSETRPQDWLLTSDIVGQECIEKRG</sequence>
<evidence type="ECO:0000313" key="1">
    <source>
        <dbReference type="EMBL" id="NXK98406.1"/>
    </source>
</evidence>
<feature type="non-terminal residue" evidence="1">
    <location>
        <position position="1"/>
    </location>
</feature>
<dbReference type="OrthoDB" id="9325190at2759"/>